<feature type="repeat" description="WD" evidence="3">
    <location>
        <begin position="48"/>
        <end position="72"/>
    </location>
</feature>
<dbReference type="PANTHER" id="PTHR22847:SF637">
    <property type="entry name" value="WD REPEAT DOMAIN 5B"/>
    <property type="match status" value="1"/>
</dbReference>
<sequence length="113" mass="12368">MRQLPRSRTRTVGQVPPVLPHRRGGVSVADHTGPVYASTSWQEESGQRLLASTSYDRTVRIWNAADGRLIRTLEGHTAAVSAVTSWPAASGQRLLASTSYDRMVRIWNAPDAA</sequence>
<accession>A0A562IKY4</accession>
<evidence type="ECO:0000313" key="5">
    <source>
        <dbReference type="EMBL" id="TWH71264.1"/>
    </source>
</evidence>
<dbReference type="PROSITE" id="PS50294">
    <property type="entry name" value="WD_REPEATS_REGION"/>
    <property type="match status" value="1"/>
</dbReference>
<organism evidence="5 6">
    <name type="scientific">Micromonospora olivasterospora</name>
    <dbReference type="NCBI Taxonomy" id="1880"/>
    <lineage>
        <taxon>Bacteria</taxon>
        <taxon>Bacillati</taxon>
        <taxon>Actinomycetota</taxon>
        <taxon>Actinomycetes</taxon>
        <taxon>Micromonosporales</taxon>
        <taxon>Micromonosporaceae</taxon>
        <taxon>Micromonospora</taxon>
    </lineage>
</organism>
<dbReference type="InterPro" id="IPR015943">
    <property type="entry name" value="WD40/YVTN_repeat-like_dom_sf"/>
</dbReference>
<dbReference type="SMART" id="SM00320">
    <property type="entry name" value="WD40"/>
    <property type="match status" value="2"/>
</dbReference>
<dbReference type="PROSITE" id="PS00678">
    <property type="entry name" value="WD_REPEATS_1"/>
    <property type="match status" value="1"/>
</dbReference>
<dbReference type="InterPro" id="IPR001680">
    <property type="entry name" value="WD40_rpt"/>
</dbReference>
<keyword evidence="6" id="KW-1185">Reference proteome</keyword>
<feature type="repeat" description="WD" evidence="3">
    <location>
        <begin position="73"/>
        <end position="113"/>
    </location>
</feature>
<dbReference type="SUPFAM" id="SSF50978">
    <property type="entry name" value="WD40 repeat-like"/>
    <property type="match status" value="1"/>
</dbReference>
<dbReference type="Gene3D" id="2.130.10.10">
    <property type="entry name" value="YVTN repeat-like/Quinoprotein amine dehydrogenase"/>
    <property type="match status" value="1"/>
</dbReference>
<evidence type="ECO:0000313" key="6">
    <source>
        <dbReference type="Proteomes" id="UP000319825"/>
    </source>
</evidence>
<dbReference type="EMBL" id="VLKE01000001">
    <property type="protein sequence ID" value="TWH71264.1"/>
    <property type="molecule type" value="Genomic_DNA"/>
</dbReference>
<dbReference type="AlphaFoldDB" id="A0A562IKY4"/>
<dbReference type="Proteomes" id="UP000319825">
    <property type="component" value="Unassembled WGS sequence"/>
</dbReference>
<feature type="region of interest" description="Disordered" evidence="4">
    <location>
        <begin position="1"/>
        <end position="29"/>
    </location>
</feature>
<proteinExistence type="predicted"/>
<evidence type="ECO:0000256" key="4">
    <source>
        <dbReference type="SAM" id="MobiDB-lite"/>
    </source>
</evidence>
<dbReference type="Pfam" id="PF00400">
    <property type="entry name" value="WD40"/>
    <property type="match status" value="2"/>
</dbReference>
<dbReference type="PROSITE" id="PS50082">
    <property type="entry name" value="WD_REPEATS_2"/>
    <property type="match status" value="2"/>
</dbReference>
<keyword evidence="2" id="KW-0677">Repeat</keyword>
<keyword evidence="1 3" id="KW-0853">WD repeat</keyword>
<evidence type="ECO:0000256" key="1">
    <source>
        <dbReference type="ARBA" id="ARBA00022574"/>
    </source>
</evidence>
<dbReference type="PANTHER" id="PTHR22847">
    <property type="entry name" value="WD40 REPEAT PROTEIN"/>
    <property type="match status" value="1"/>
</dbReference>
<reference evidence="5 6" key="1">
    <citation type="submission" date="2019-07" db="EMBL/GenBank/DDBJ databases">
        <title>R&amp;d 2014.</title>
        <authorList>
            <person name="Klenk H.-P."/>
        </authorList>
    </citation>
    <scope>NUCLEOTIDE SEQUENCE [LARGE SCALE GENOMIC DNA]</scope>
    <source>
        <strain evidence="5 6">DSM 43868</strain>
    </source>
</reference>
<dbReference type="InterPro" id="IPR019775">
    <property type="entry name" value="WD40_repeat_CS"/>
</dbReference>
<dbReference type="InterPro" id="IPR036322">
    <property type="entry name" value="WD40_repeat_dom_sf"/>
</dbReference>
<evidence type="ECO:0000256" key="3">
    <source>
        <dbReference type="PROSITE-ProRule" id="PRU00221"/>
    </source>
</evidence>
<evidence type="ECO:0000256" key="2">
    <source>
        <dbReference type="ARBA" id="ARBA00022737"/>
    </source>
</evidence>
<name>A0A562IKY4_MICOL</name>
<comment type="caution">
    <text evidence="5">The sequence shown here is derived from an EMBL/GenBank/DDBJ whole genome shotgun (WGS) entry which is preliminary data.</text>
</comment>
<protein>
    <submittedName>
        <fullName evidence="5">WD domain G-beta repeat uncharacterized protein</fullName>
    </submittedName>
</protein>
<gene>
    <name evidence="5" type="ORF">JD77_06295</name>
</gene>